<protein>
    <submittedName>
        <fullName evidence="2">Uncharacterized protein</fullName>
    </submittedName>
</protein>
<sequence length="134" mass="14282">MSPTNIVHLTARSLRLRAAVPKRAITSPILPLQNRTLFQSAILTYPRKDSQDRESINTDATEYTKSGTDDTAAHEEEAAFDPKITSPEGEKKKAGEGNDQNPLEGGKEAHGGSEESAGNNKRSGSGSPPKAGKP</sequence>
<feature type="region of interest" description="Disordered" evidence="1">
    <location>
        <begin position="45"/>
        <end position="134"/>
    </location>
</feature>
<keyword evidence="3" id="KW-1185">Reference proteome</keyword>
<dbReference type="EMBL" id="PDLN01000005">
    <property type="protein sequence ID" value="RDW85773.1"/>
    <property type="molecule type" value="Genomic_DNA"/>
</dbReference>
<accession>A0A3D8SHJ6</accession>
<dbReference type="OrthoDB" id="4220319at2759"/>
<proteinExistence type="predicted"/>
<name>A0A3D8SHJ6_9HELO</name>
<dbReference type="PANTHER" id="PTHR42090">
    <property type="match status" value="1"/>
</dbReference>
<evidence type="ECO:0000313" key="3">
    <source>
        <dbReference type="Proteomes" id="UP000256328"/>
    </source>
</evidence>
<feature type="compositionally biased region" description="Polar residues" evidence="1">
    <location>
        <begin position="57"/>
        <end position="66"/>
    </location>
</feature>
<dbReference type="AlphaFoldDB" id="A0A3D8SHJ6"/>
<evidence type="ECO:0000313" key="2">
    <source>
        <dbReference type="EMBL" id="RDW85773.1"/>
    </source>
</evidence>
<organism evidence="2 3">
    <name type="scientific">Coleophoma crateriformis</name>
    <dbReference type="NCBI Taxonomy" id="565419"/>
    <lineage>
        <taxon>Eukaryota</taxon>
        <taxon>Fungi</taxon>
        <taxon>Dikarya</taxon>
        <taxon>Ascomycota</taxon>
        <taxon>Pezizomycotina</taxon>
        <taxon>Leotiomycetes</taxon>
        <taxon>Helotiales</taxon>
        <taxon>Dermateaceae</taxon>
        <taxon>Coleophoma</taxon>
    </lineage>
</organism>
<evidence type="ECO:0000256" key="1">
    <source>
        <dbReference type="SAM" id="MobiDB-lite"/>
    </source>
</evidence>
<gene>
    <name evidence="2" type="ORF">BP5796_04098</name>
</gene>
<feature type="compositionally biased region" description="Polar residues" evidence="1">
    <location>
        <begin position="116"/>
        <end position="126"/>
    </location>
</feature>
<dbReference type="Proteomes" id="UP000256328">
    <property type="component" value="Unassembled WGS sequence"/>
</dbReference>
<feature type="compositionally biased region" description="Basic and acidic residues" evidence="1">
    <location>
        <begin position="46"/>
        <end position="56"/>
    </location>
</feature>
<dbReference type="PANTHER" id="PTHR42090:SF1">
    <property type="match status" value="1"/>
</dbReference>
<comment type="caution">
    <text evidence="2">The sequence shown here is derived from an EMBL/GenBank/DDBJ whole genome shotgun (WGS) entry which is preliminary data.</text>
</comment>
<feature type="compositionally biased region" description="Basic and acidic residues" evidence="1">
    <location>
        <begin position="67"/>
        <end position="77"/>
    </location>
</feature>
<reference evidence="2 3" key="1">
    <citation type="journal article" date="2018" name="IMA Fungus">
        <title>IMA Genome-F 9: Draft genome sequence of Annulohypoxylon stygium, Aspergillus mulundensis, Berkeleyomyces basicola (syn. Thielaviopsis basicola), Ceratocystis smalleyi, two Cercospora beticola strains, Coleophoma cylindrospora, Fusarium fracticaudum, Phialophora cf. hyalina, and Morchella septimelata.</title>
        <authorList>
            <person name="Wingfield B.D."/>
            <person name="Bills G.F."/>
            <person name="Dong Y."/>
            <person name="Huang W."/>
            <person name="Nel W.J."/>
            <person name="Swalarsk-Parry B.S."/>
            <person name="Vaghefi N."/>
            <person name="Wilken P.M."/>
            <person name="An Z."/>
            <person name="de Beer Z.W."/>
            <person name="De Vos L."/>
            <person name="Chen L."/>
            <person name="Duong T.A."/>
            <person name="Gao Y."/>
            <person name="Hammerbacher A."/>
            <person name="Kikkert J.R."/>
            <person name="Li Y."/>
            <person name="Li H."/>
            <person name="Li K."/>
            <person name="Li Q."/>
            <person name="Liu X."/>
            <person name="Ma X."/>
            <person name="Naidoo K."/>
            <person name="Pethybridge S.J."/>
            <person name="Sun J."/>
            <person name="Steenkamp E.T."/>
            <person name="van der Nest M.A."/>
            <person name="van Wyk S."/>
            <person name="Wingfield M.J."/>
            <person name="Xiong C."/>
            <person name="Yue Q."/>
            <person name="Zhang X."/>
        </authorList>
    </citation>
    <scope>NUCLEOTIDE SEQUENCE [LARGE SCALE GENOMIC DNA]</scope>
    <source>
        <strain evidence="2 3">BP5796</strain>
    </source>
</reference>